<proteinExistence type="predicted"/>
<keyword evidence="4" id="KW-0804">Transcription</keyword>
<dbReference type="SUPFAM" id="SSF101936">
    <property type="entry name" value="DNA-binding pseudobarrel domain"/>
    <property type="match status" value="1"/>
</dbReference>
<evidence type="ECO:0000256" key="3">
    <source>
        <dbReference type="ARBA" id="ARBA00023125"/>
    </source>
</evidence>
<dbReference type="InterPro" id="IPR003340">
    <property type="entry name" value="B3_DNA-bd"/>
</dbReference>
<dbReference type="Gene3D" id="2.40.330.10">
    <property type="entry name" value="DNA-binding pseudobarrel domain"/>
    <property type="match status" value="1"/>
</dbReference>
<reference evidence="9" key="1">
    <citation type="submission" date="2023-03" db="EMBL/GenBank/DDBJ databases">
        <authorList>
            <person name="Julca I."/>
        </authorList>
    </citation>
    <scope>NUCLEOTIDE SEQUENCE</scope>
</reference>
<dbReference type="EMBL" id="OX459121">
    <property type="protein sequence ID" value="CAI9104355.1"/>
    <property type="molecule type" value="Genomic_DNA"/>
</dbReference>
<evidence type="ECO:0000256" key="5">
    <source>
        <dbReference type="ARBA" id="ARBA00023242"/>
    </source>
</evidence>
<keyword evidence="6" id="KW-0175">Coiled coil</keyword>
<keyword evidence="3" id="KW-0238">DNA-binding</keyword>
<accession>A0AAV1DBE6</accession>
<organism evidence="9 10">
    <name type="scientific">Oldenlandia corymbosa var. corymbosa</name>
    <dbReference type="NCBI Taxonomy" id="529605"/>
    <lineage>
        <taxon>Eukaryota</taxon>
        <taxon>Viridiplantae</taxon>
        <taxon>Streptophyta</taxon>
        <taxon>Embryophyta</taxon>
        <taxon>Tracheophyta</taxon>
        <taxon>Spermatophyta</taxon>
        <taxon>Magnoliopsida</taxon>
        <taxon>eudicotyledons</taxon>
        <taxon>Gunneridae</taxon>
        <taxon>Pentapetalae</taxon>
        <taxon>asterids</taxon>
        <taxon>lamiids</taxon>
        <taxon>Gentianales</taxon>
        <taxon>Rubiaceae</taxon>
        <taxon>Rubioideae</taxon>
        <taxon>Spermacoceae</taxon>
        <taxon>Hedyotis-Oldenlandia complex</taxon>
        <taxon>Oldenlandia</taxon>
    </lineage>
</organism>
<dbReference type="GO" id="GO:0003677">
    <property type="term" value="F:DNA binding"/>
    <property type="evidence" value="ECO:0007669"/>
    <property type="project" value="UniProtKB-KW"/>
</dbReference>
<comment type="subcellular location">
    <subcellularLocation>
        <location evidence="1">Nucleus</location>
    </subcellularLocation>
</comment>
<evidence type="ECO:0000256" key="1">
    <source>
        <dbReference type="ARBA" id="ARBA00004123"/>
    </source>
</evidence>
<keyword evidence="5" id="KW-0539">Nucleus</keyword>
<evidence type="ECO:0000256" key="2">
    <source>
        <dbReference type="ARBA" id="ARBA00023015"/>
    </source>
</evidence>
<evidence type="ECO:0000259" key="8">
    <source>
        <dbReference type="PROSITE" id="PS50863"/>
    </source>
</evidence>
<dbReference type="CDD" id="cd10017">
    <property type="entry name" value="B3_DNA"/>
    <property type="match status" value="1"/>
</dbReference>
<dbReference type="PANTHER" id="PTHR31391:SF101">
    <property type="entry name" value="B3 DOMAIN-CONTAINING PROTEIN OS01G0234100"/>
    <property type="match status" value="1"/>
</dbReference>
<evidence type="ECO:0000313" key="10">
    <source>
        <dbReference type="Proteomes" id="UP001161247"/>
    </source>
</evidence>
<dbReference type="Pfam" id="PF02362">
    <property type="entry name" value="B3"/>
    <property type="match status" value="1"/>
</dbReference>
<keyword evidence="2" id="KW-0805">Transcription regulation</keyword>
<evidence type="ECO:0000313" key="9">
    <source>
        <dbReference type="EMBL" id="CAI9104355.1"/>
    </source>
</evidence>
<dbReference type="PANTHER" id="PTHR31391">
    <property type="entry name" value="B3 DOMAIN-CONTAINING PROTEIN OS11G0197600-RELATED"/>
    <property type="match status" value="1"/>
</dbReference>
<evidence type="ECO:0000256" key="6">
    <source>
        <dbReference type="SAM" id="Coils"/>
    </source>
</evidence>
<sequence>MEQKGHIFGKKKEINTNTVKKAQNQKQDFKNLAPFRRYLLQDECCFSLTGRVISHPLRPNNQTLLPYFSAKLNQNQTVKKIRNHFSSKEILFRTVIHCQKMAISQLPPSNEGKQSPYCASSSNKRKASELKQPLSQKMSMGSQHNHPTKKEKLDDIDKPLICFKKVSPPVSNSWGCPKREISAIDRAHEVQERLPPEFPSFVKLMLKSHVTGGFWLGLPRQFCVLHLPTSDVPVFLVDESENEHETKYLAEKNGLSAGWRGFSIAHSLLEGDVLVFQLIKPCKFKVYIIRMNGLAEIDGAIGLLNLDLPAKSTAANATIKGEPKNAKNVKLGYQVPVHMIIPQEDYDSEEGRIVESCNDEDVLSDHSAQLSGGDLSPEVLDGIRFSETVLEFKDVKGLEAFSILVDGLVIDSEIPMHLRSKYFQLCSSRNAFLHSNLFKGLNCKLVAGVIAETVNISDAIRAAKLTTPLDHLQVWDATLKSFEDMGMAVGFLRERIKKLLSFQSEEQEKIRSKKKERALLEEEMRNLKTKLENVKSVIQNIDEEIKILQVQNGRHELSFKEMASAPW</sequence>
<feature type="compositionally biased region" description="Polar residues" evidence="7">
    <location>
        <begin position="133"/>
        <end position="145"/>
    </location>
</feature>
<dbReference type="PROSITE" id="PS50863">
    <property type="entry name" value="B3"/>
    <property type="match status" value="1"/>
</dbReference>
<keyword evidence="10" id="KW-1185">Reference proteome</keyword>
<dbReference type="AlphaFoldDB" id="A0AAV1DBE6"/>
<dbReference type="InterPro" id="IPR044837">
    <property type="entry name" value="REM16-like"/>
</dbReference>
<feature type="domain" description="TF-B3" evidence="8">
    <location>
        <begin position="201"/>
        <end position="292"/>
    </location>
</feature>
<protein>
    <submittedName>
        <fullName evidence="9">OLC1v1003010C1</fullName>
    </submittedName>
</protein>
<name>A0AAV1DBE6_OLDCO</name>
<evidence type="ECO:0000256" key="7">
    <source>
        <dbReference type="SAM" id="MobiDB-lite"/>
    </source>
</evidence>
<dbReference type="SMART" id="SM01019">
    <property type="entry name" value="B3"/>
    <property type="match status" value="1"/>
</dbReference>
<dbReference type="InterPro" id="IPR015300">
    <property type="entry name" value="DNA-bd_pseudobarrel_sf"/>
</dbReference>
<gene>
    <name evidence="9" type="ORF">OLC1_LOCUS13296</name>
</gene>
<feature type="coiled-coil region" evidence="6">
    <location>
        <begin position="503"/>
        <end position="551"/>
    </location>
</feature>
<dbReference type="GO" id="GO:0005634">
    <property type="term" value="C:nucleus"/>
    <property type="evidence" value="ECO:0007669"/>
    <property type="project" value="UniProtKB-SubCell"/>
</dbReference>
<feature type="region of interest" description="Disordered" evidence="7">
    <location>
        <begin position="128"/>
        <end position="151"/>
    </location>
</feature>
<dbReference type="Proteomes" id="UP001161247">
    <property type="component" value="Chromosome 4"/>
</dbReference>
<evidence type="ECO:0000256" key="4">
    <source>
        <dbReference type="ARBA" id="ARBA00023163"/>
    </source>
</evidence>